<dbReference type="SUPFAM" id="SSF56672">
    <property type="entry name" value="DNA/RNA polymerases"/>
    <property type="match status" value="1"/>
</dbReference>
<dbReference type="InterPro" id="IPR036691">
    <property type="entry name" value="Endo/exonu/phosph_ase_sf"/>
</dbReference>
<dbReference type="PROSITE" id="PS50878">
    <property type="entry name" value="RT_POL"/>
    <property type="match status" value="1"/>
</dbReference>
<dbReference type="PANTHER" id="PTHR36688:SF2">
    <property type="entry name" value="ENDONUCLEASE_EXONUCLEASE_PHOSPHATASE DOMAIN-CONTAINING PROTEIN"/>
    <property type="match status" value="1"/>
</dbReference>
<dbReference type="InterPro" id="IPR000477">
    <property type="entry name" value="RT_dom"/>
</dbReference>
<dbReference type="AlphaFoldDB" id="A0AAU9U4H1"/>
<protein>
    <recommendedName>
        <fullName evidence="1">Reverse transcriptase domain-containing protein</fullName>
    </recommendedName>
</protein>
<dbReference type="SUPFAM" id="SSF56219">
    <property type="entry name" value="DNase I-like"/>
    <property type="match status" value="1"/>
</dbReference>
<gene>
    <name evidence="2" type="ORF">EEDITHA_LOCUS9565</name>
</gene>
<dbReference type="InterPro" id="IPR043502">
    <property type="entry name" value="DNA/RNA_pol_sf"/>
</dbReference>
<name>A0AAU9U4H1_EUPED</name>
<dbReference type="Pfam" id="PF00078">
    <property type="entry name" value="RVT_1"/>
    <property type="match status" value="1"/>
</dbReference>
<dbReference type="Pfam" id="PF03372">
    <property type="entry name" value="Exo_endo_phos"/>
    <property type="match status" value="1"/>
</dbReference>
<evidence type="ECO:0000313" key="2">
    <source>
        <dbReference type="EMBL" id="CAH2093956.1"/>
    </source>
</evidence>
<dbReference type="GO" id="GO:0003824">
    <property type="term" value="F:catalytic activity"/>
    <property type="evidence" value="ECO:0007669"/>
    <property type="project" value="InterPro"/>
</dbReference>
<organism evidence="2 3">
    <name type="scientific">Euphydryas editha</name>
    <name type="common">Edith's checkerspot</name>
    <dbReference type="NCBI Taxonomy" id="104508"/>
    <lineage>
        <taxon>Eukaryota</taxon>
        <taxon>Metazoa</taxon>
        <taxon>Ecdysozoa</taxon>
        <taxon>Arthropoda</taxon>
        <taxon>Hexapoda</taxon>
        <taxon>Insecta</taxon>
        <taxon>Pterygota</taxon>
        <taxon>Neoptera</taxon>
        <taxon>Endopterygota</taxon>
        <taxon>Lepidoptera</taxon>
        <taxon>Glossata</taxon>
        <taxon>Ditrysia</taxon>
        <taxon>Papilionoidea</taxon>
        <taxon>Nymphalidae</taxon>
        <taxon>Nymphalinae</taxon>
        <taxon>Euphydryas</taxon>
    </lineage>
</organism>
<evidence type="ECO:0000259" key="1">
    <source>
        <dbReference type="PROSITE" id="PS50878"/>
    </source>
</evidence>
<dbReference type="InterPro" id="IPR005135">
    <property type="entry name" value="Endo/exonuclease/phosphatase"/>
</dbReference>
<dbReference type="Gene3D" id="3.60.10.10">
    <property type="entry name" value="Endonuclease/exonuclease/phosphatase"/>
    <property type="match status" value="1"/>
</dbReference>
<dbReference type="PANTHER" id="PTHR36688">
    <property type="entry name" value="ENDO/EXONUCLEASE/PHOSPHATASE DOMAIN-CONTAINING PROTEIN"/>
    <property type="match status" value="1"/>
</dbReference>
<dbReference type="CDD" id="cd01650">
    <property type="entry name" value="RT_nLTR_like"/>
    <property type="match status" value="1"/>
</dbReference>
<evidence type="ECO:0000313" key="3">
    <source>
        <dbReference type="Proteomes" id="UP001153954"/>
    </source>
</evidence>
<comment type="caution">
    <text evidence="2">The sequence shown here is derived from an EMBL/GenBank/DDBJ whole genome shotgun (WGS) entry which is preliminary data.</text>
</comment>
<dbReference type="GO" id="GO:0071897">
    <property type="term" value="P:DNA biosynthetic process"/>
    <property type="evidence" value="ECO:0007669"/>
    <property type="project" value="UniProtKB-ARBA"/>
</dbReference>
<dbReference type="EMBL" id="CAKOGL010000013">
    <property type="protein sequence ID" value="CAH2093956.1"/>
    <property type="molecule type" value="Genomic_DNA"/>
</dbReference>
<reference evidence="2" key="1">
    <citation type="submission" date="2022-03" db="EMBL/GenBank/DDBJ databases">
        <authorList>
            <person name="Tunstrom K."/>
        </authorList>
    </citation>
    <scope>NUCLEOTIDE SEQUENCE</scope>
</reference>
<proteinExistence type="predicted"/>
<dbReference type="Proteomes" id="UP001153954">
    <property type="component" value="Unassembled WGS sequence"/>
</dbReference>
<keyword evidence="3" id="KW-1185">Reference proteome</keyword>
<dbReference type="InterPro" id="IPR052560">
    <property type="entry name" value="RdDP_mobile_element"/>
</dbReference>
<accession>A0AAU9U4H1</accession>
<sequence>MSNKSLKIYYLNIRSMVKPGKFDELRCVLEALENAIHVLVITETWIKTDDEAKRFQIPNYTHYYNHRIMNRGGGVSVFVRNDVRHTHIEDVCVDGNHFLWVHLKKFSLDIGAVYRKPNSNAQKFLDEYSKQISAKTRAIAIGDFNFNLLSNDRETVLYNQIVEENGYRLINKIESKFCTRETANTKTIIDHICTNLRENHFHQAIIQTPMSDHNHMYIEIKKYEPKPLAKLQYEAINYQYLHELMQQKCIGNENDIYNNLEENIINSIKSSKVTKYKILNPPRRDWINKSIIEGINKRNLLWKQYKQNRNNKEKEHLFKTKRNEILEQIQRTKSTYYLESFRKCEKKPSKMWKLINTLSSNKTRETSTPSKLRTKDGVITTNVKEICECFNDFFVNIGSELAKQIPKTSHYTGYTDKKYCTRSGSLILDSFAPTNEDEISKIINNLDCNTSAGLDNITTKSIKCVKDLILKELSNCINKCLQTGTFPNSLKVAKVSPISISGNYRPISVLPVISKIFERVIYNRLETYLTAINFFYDKQYGFRPKSNTLSATIDLITNIKLNIDKKQIVLGVFIDLKKAFDTVSHELLLKKLLDIGLTATDYDMLKSYLSNRTQVVQIGKIQSSSKSINFGVPQGSILGPLLFTIYINSISGIGLTGDVTLYADDTCLFYSGRSINDLIAHAQKDLDSLNVWFQCNLLTINISKTNYMIFASKNKKIENHSPLTINNISLNKVEQEKYLGLCLDSKLTWRPHVQNIKTKITSLMGMLRAIVRLLPLSVRYTIYNSLVKPHFIYLIELWGAAAKSNLSLLQISQNKLLKSFYNYKNKDIIGEDTLGIVFRNKACILASELITLNRPLAPIVGK</sequence>
<feature type="domain" description="Reverse transcriptase" evidence="1">
    <location>
        <begin position="479"/>
        <end position="743"/>
    </location>
</feature>